<dbReference type="Proteomes" id="UP000887540">
    <property type="component" value="Unplaced"/>
</dbReference>
<dbReference type="WBParaSite" id="ACRNAN_scaffold30625.g18840.t1">
    <property type="protein sequence ID" value="ACRNAN_scaffold30625.g18840.t1"/>
    <property type="gene ID" value="ACRNAN_scaffold30625.g18840"/>
</dbReference>
<proteinExistence type="predicted"/>
<dbReference type="Gene3D" id="3.20.20.80">
    <property type="entry name" value="Glycosidases"/>
    <property type="match status" value="1"/>
</dbReference>
<evidence type="ECO:0000313" key="2">
    <source>
        <dbReference type="Proteomes" id="UP000887540"/>
    </source>
</evidence>
<accession>A0A914DMA6</accession>
<dbReference type="InterPro" id="IPR033453">
    <property type="entry name" value="Glyco_hydro_30_TIM-barrel"/>
</dbReference>
<dbReference type="AlphaFoldDB" id="A0A914DMA6"/>
<keyword evidence="2" id="KW-1185">Reference proteome</keyword>
<evidence type="ECO:0000313" key="3">
    <source>
        <dbReference type="WBParaSite" id="ACRNAN_scaffold30625.g18840.t1"/>
    </source>
</evidence>
<dbReference type="Pfam" id="PF02055">
    <property type="entry name" value="Glyco_hydro_30"/>
    <property type="match status" value="1"/>
</dbReference>
<feature type="domain" description="Glycosyl hydrolase family 30 TIM-barrel" evidence="1">
    <location>
        <begin position="2"/>
        <end position="38"/>
    </location>
</feature>
<reference evidence="3" key="1">
    <citation type="submission" date="2022-11" db="UniProtKB">
        <authorList>
            <consortium name="WormBaseParasite"/>
        </authorList>
    </citation>
    <scope>IDENTIFICATION</scope>
</reference>
<sequence length="49" mass="5502">MFGDWARGVAYASNIIEDFQNWVTGWMDFGMFVGEADGDDSPIIINKTI</sequence>
<organism evidence="2 3">
    <name type="scientific">Acrobeloides nanus</name>
    <dbReference type="NCBI Taxonomy" id="290746"/>
    <lineage>
        <taxon>Eukaryota</taxon>
        <taxon>Metazoa</taxon>
        <taxon>Ecdysozoa</taxon>
        <taxon>Nematoda</taxon>
        <taxon>Chromadorea</taxon>
        <taxon>Rhabditida</taxon>
        <taxon>Tylenchina</taxon>
        <taxon>Cephalobomorpha</taxon>
        <taxon>Cephaloboidea</taxon>
        <taxon>Cephalobidae</taxon>
        <taxon>Acrobeloides</taxon>
    </lineage>
</organism>
<protein>
    <submittedName>
        <fullName evidence="3">Glycosyl hydrolase family 30 TIM-barrel domain-containing protein</fullName>
    </submittedName>
</protein>
<evidence type="ECO:0000259" key="1">
    <source>
        <dbReference type="Pfam" id="PF02055"/>
    </source>
</evidence>
<name>A0A914DMA6_9BILA</name>